<name>A0ABW5UX62_9MICO</name>
<keyword evidence="2" id="KW-1185">Reference proteome</keyword>
<proteinExistence type="predicted"/>
<comment type="caution">
    <text evidence="1">The sequence shown here is derived from an EMBL/GenBank/DDBJ whole genome shotgun (WGS) entry which is preliminary data.</text>
</comment>
<dbReference type="Proteomes" id="UP001597492">
    <property type="component" value="Unassembled WGS sequence"/>
</dbReference>
<evidence type="ECO:0000313" key="2">
    <source>
        <dbReference type="Proteomes" id="UP001597492"/>
    </source>
</evidence>
<gene>
    <name evidence="1" type="ORF">ACFSW7_06430</name>
</gene>
<feature type="non-terminal residue" evidence="1">
    <location>
        <position position="1"/>
    </location>
</feature>
<sequence length="90" mass="10103">EGGDAIVAAIERQLREGHPLAETIHPGQVWRVHGHATRTLAWVRYLRPAEGTGPAYHVYRDTEGVRPWVRSFASLNSAVAWVVQHADELR</sequence>
<reference evidence="2" key="1">
    <citation type="journal article" date="2019" name="Int. J. Syst. Evol. Microbiol.">
        <title>The Global Catalogue of Microorganisms (GCM) 10K type strain sequencing project: providing services to taxonomists for standard genome sequencing and annotation.</title>
        <authorList>
            <consortium name="The Broad Institute Genomics Platform"/>
            <consortium name="The Broad Institute Genome Sequencing Center for Infectious Disease"/>
            <person name="Wu L."/>
            <person name="Ma J."/>
        </authorList>
    </citation>
    <scope>NUCLEOTIDE SEQUENCE [LARGE SCALE GENOMIC DNA]</scope>
    <source>
        <strain evidence="2">TISTR 1514</strain>
    </source>
</reference>
<evidence type="ECO:0000313" key="1">
    <source>
        <dbReference type="EMBL" id="MFD2758009.1"/>
    </source>
</evidence>
<accession>A0ABW5UX62</accession>
<protein>
    <submittedName>
        <fullName evidence="1">Uncharacterized protein</fullName>
    </submittedName>
</protein>
<organism evidence="1 2">
    <name type="scientific">Gulosibacter faecalis</name>
    <dbReference type="NCBI Taxonomy" id="272240"/>
    <lineage>
        <taxon>Bacteria</taxon>
        <taxon>Bacillati</taxon>
        <taxon>Actinomycetota</taxon>
        <taxon>Actinomycetes</taxon>
        <taxon>Micrococcales</taxon>
        <taxon>Microbacteriaceae</taxon>
        <taxon>Gulosibacter</taxon>
    </lineage>
</organism>
<dbReference type="EMBL" id="JBHUNE010000006">
    <property type="protein sequence ID" value="MFD2758009.1"/>
    <property type="molecule type" value="Genomic_DNA"/>
</dbReference>